<proteinExistence type="predicted"/>
<comment type="caution">
    <text evidence="1">The sequence shown here is derived from an EMBL/GenBank/DDBJ whole genome shotgun (WGS) entry which is preliminary data.</text>
</comment>
<dbReference type="EMBL" id="CM042041">
    <property type="protein sequence ID" value="KAI3712526.1"/>
    <property type="molecule type" value="Genomic_DNA"/>
</dbReference>
<sequence length="151" mass="16948">MLWLSLACSIMGRSIVVGGEGRGFRFSSARGAKNQVNNNKEERTMNQEAGGCSRKRKRRNRRKPETTSTEQGNTKQLPSASTVFKSSPKPSSFLEKMKARLSGGHFRMLNEKLYTCSGDEAFNYFKEDPSLFDMDIKSKCHVGLNNQLTLS</sequence>
<name>A0ACB9AST8_9ASTR</name>
<dbReference type="Proteomes" id="UP001056120">
    <property type="component" value="Linkage Group LG24"/>
</dbReference>
<reference evidence="2" key="1">
    <citation type="journal article" date="2022" name="Mol. Ecol. Resour.">
        <title>The genomes of chicory, endive, great burdock and yacon provide insights into Asteraceae palaeo-polyploidization history and plant inulin production.</title>
        <authorList>
            <person name="Fan W."/>
            <person name="Wang S."/>
            <person name="Wang H."/>
            <person name="Wang A."/>
            <person name="Jiang F."/>
            <person name="Liu H."/>
            <person name="Zhao H."/>
            <person name="Xu D."/>
            <person name="Zhang Y."/>
        </authorList>
    </citation>
    <scope>NUCLEOTIDE SEQUENCE [LARGE SCALE GENOMIC DNA]</scope>
    <source>
        <strain evidence="2">cv. Yunnan</strain>
    </source>
</reference>
<accession>A0ACB9AST8</accession>
<reference evidence="1 2" key="2">
    <citation type="journal article" date="2022" name="Mol. Ecol. Resour.">
        <title>The genomes of chicory, endive, great burdock and yacon provide insights into Asteraceae paleo-polyploidization history and plant inulin production.</title>
        <authorList>
            <person name="Fan W."/>
            <person name="Wang S."/>
            <person name="Wang H."/>
            <person name="Wang A."/>
            <person name="Jiang F."/>
            <person name="Liu H."/>
            <person name="Zhao H."/>
            <person name="Xu D."/>
            <person name="Zhang Y."/>
        </authorList>
    </citation>
    <scope>NUCLEOTIDE SEQUENCE [LARGE SCALE GENOMIC DNA]</scope>
    <source>
        <strain evidence="2">cv. Yunnan</strain>
        <tissue evidence="1">Leaves</tissue>
    </source>
</reference>
<keyword evidence="2" id="KW-1185">Reference proteome</keyword>
<evidence type="ECO:0000313" key="2">
    <source>
        <dbReference type="Proteomes" id="UP001056120"/>
    </source>
</evidence>
<gene>
    <name evidence="1" type="ORF">L1987_71084</name>
</gene>
<organism evidence="1 2">
    <name type="scientific">Smallanthus sonchifolius</name>
    <dbReference type="NCBI Taxonomy" id="185202"/>
    <lineage>
        <taxon>Eukaryota</taxon>
        <taxon>Viridiplantae</taxon>
        <taxon>Streptophyta</taxon>
        <taxon>Embryophyta</taxon>
        <taxon>Tracheophyta</taxon>
        <taxon>Spermatophyta</taxon>
        <taxon>Magnoliopsida</taxon>
        <taxon>eudicotyledons</taxon>
        <taxon>Gunneridae</taxon>
        <taxon>Pentapetalae</taxon>
        <taxon>asterids</taxon>
        <taxon>campanulids</taxon>
        <taxon>Asterales</taxon>
        <taxon>Asteraceae</taxon>
        <taxon>Asteroideae</taxon>
        <taxon>Heliantheae alliance</taxon>
        <taxon>Millerieae</taxon>
        <taxon>Smallanthus</taxon>
    </lineage>
</organism>
<protein>
    <submittedName>
        <fullName evidence="1">Uncharacterized protein</fullName>
    </submittedName>
</protein>
<evidence type="ECO:0000313" key="1">
    <source>
        <dbReference type="EMBL" id="KAI3712526.1"/>
    </source>
</evidence>